<comment type="caution">
    <text evidence="1">The sequence shown here is derived from an EMBL/GenBank/DDBJ whole genome shotgun (WGS) entry which is preliminary data.</text>
</comment>
<sequence length="71" mass="7757">MPTNIHNLGKQWLTCPLMSFQFGCFHSLTLGVEDTGITERSTGDGDKDTFPGSALTLCSFYLGDMIVLRGL</sequence>
<accession>A0AAV4PVT5</accession>
<keyword evidence="2" id="KW-1185">Reference proteome</keyword>
<gene>
    <name evidence="1" type="ORF">CEXT_213141</name>
</gene>
<proteinExistence type="predicted"/>
<evidence type="ECO:0000313" key="1">
    <source>
        <dbReference type="EMBL" id="GIY01174.1"/>
    </source>
</evidence>
<dbReference type="Proteomes" id="UP001054945">
    <property type="component" value="Unassembled WGS sequence"/>
</dbReference>
<name>A0AAV4PVT5_CAEEX</name>
<evidence type="ECO:0000313" key="2">
    <source>
        <dbReference type="Proteomes" id="UP001054945"/>
    </source>
</evidence>
<dbReference type="AlphaFoldDB" id="A0AAV4PVT5"/>
<organism evidence="1 2">
    <name type="scientific">Caerostris extrusa</name>
    <name type="common">Bark spider</name>
    <name type="synonym">Caerostris bankana</name>
    <dbReference type="NCBI Taxonomy" id="172846"/>
    <lineage>
        <taxon>Eukaryota</taxon>
        <taxon>Metazoa</taxon>
        <taxon>Ecdysozoa</taxon>
        <taxon>Arthropoda</taxon>
        <taxon>Chelicerata</taxon>
        <taxon>Arachnida</taxon>
        <taxon>Araneae</taxon>
        <taxon>Araneomorphae</taxon>
        <taxon>Entelegynae</taxon>
        <taxon>Araneoidea</taxon>
        <taxon>Araneidae</taxon>
        <taxon>Caerostris</taxon>
    </lineage>
</organism>
<dbReference type="EMBL" id="BPLR01005275">
    <property type="protein sequence ID" value="GIY01174.1"/>
    <property type="molecule type" value="Genomic_DNA"/>
</dbReference>
<protein>
    <submittedName>
        <fullName evidence="1">Uncharacterized protein</fullName>
    </submittedName>
</protein>
<reference evidence="1 2" key="1">
    <citation type="submission" date="2021-06" db="EMBL/GenBank/DDBJ databases">
        <title>Caerostris extrusa draft genome.</title>
        <authorList>
            <person name="Kono N."/>
            <person name="Arakawa K."/>
        </authorList>
    </citation>
    <scope>NUCLEOTIDE SEQUENCE [LARGE SCALE GENOMIC DNA]</scope>
</reference>